<feature type="region of interest" description="Disordered" evidence="1">
    <location>
        <begin position="172"/>
        <end position="192"/>
    </location>
</feature>
<name>A0AAP8MX36_9VIBR</name>
<dbReference type="AlphaFoldDB" id="A0AAP8MX36"/>
<comment type="caution">
    <text evidence="2">The sequence shown here is derived from an EMBL/GenBank/DDBJ whole genome shotgun (WGS) entry which is preliminary data.</text>
</comment>
<sequence length="328" mass="36200">MNIDDKLTITGSETPEELEAMLAELDDLEIVDEQDEDDNETIELSSGEEQPQADQSDIDDNADSQSADAENDPQGGDEKAPIQSKDGKHTIPFDVLERERKEKADLKEKLDAMQGKETELEKARRLLELRNKQLDELGIEPDELIEDVDPMKVIEDFETENPEVAKAMKALAHKVQAQQPKEPEADATPAPNPAQEAISLVPEIQSILNEGGEKANKAFDIDDALKVDPLWRNKPLHERYAEVARRTNEFYAPQQPAQVQAQQRATVSDAVQAVENDLPASPSEIGTSNKHQGSTLDRMATASTSELQAMFDGLSPAEIDALLEQASI</sequence>
<dbReference type="RefSeq" id="WP_102477775.1">
    <property type="nucleotide sequence ID" value="NZ_MDBO01000075.1"/>
</dbReference>
<feature type="compositionally biased region" description="Polar residues" evidence="1">
    <location>
        <begin position="42"/>
        <end position="55"/>
    </location>
</feature>
<feature type="region of interest" description="Disordered" evidence="1">
    <location>
        <begin position="25"/>
        <end position="118"/>
    </location>
</feature>
<proteinExistence type="predicted"/>
<evidence type="ECO:0000256" key="1">
    <source>
        <dbReference type="SAM" id="MobiDB-lite"/>
    </source>
</evidence>
<reference evidence="3" key="1">
    <citation type="submission" date="2016-07" db="EMBL/GenBank/DDBJ databases">
        <title>Nontailed viruses are major unrecognized killers of bacteria in the ocean.</title>
        <authorList>
            <person name="Kauffman K."/>
            <person name="Hussain F."/>
            <person name="Yang J."/>
            <person name="Arevalo P."/>
            <person name="Brown J."/>
            <person name="Cutler M."/>
            <person name="Kelly L."/>
            <person name="Polz M.F."/>
        </authorList>
    </citation>
    <scope>NUCLEOTIDE SEQUENCE [LARGE SCALE GENOMIC DNA]</scope>
    <source>
        <strain evidence="3">10N.222.49.A5</strain>
    </source>
</reference>
<protein>
    <submittedName>
        <fullName evidence="2">Uncharacterized protein</fullName>
    </submittedName>
</protein>
<organism evidence="2 3">
    <name type="scientific">Vibrio breoganii</name>
    <dbReference type="NCBI Taxonomy" id="553239"/>
    <lineage>
        <taxon>Bacteria</taxon>
        <taxon>Pseudomonadati</taxon>
        <taxon>Pseudomonadota</taxon>
        <taxon>Gammaproteobacteria</taxon>
        <taxon>Vibrionales</taxon>
        <taxon>Vibrionaceae</taxon>
        <taxon>Vibrio</taxon>
    </lineage>
</organism>
<evidence type="ECO:0000313" key="3">
    <source>
        <dbReference type="Proteomes" id="UP000235611"/>
    </source>
</evidence>
<gene>
    <name evidence="2" type="ORF">BCS93_11125</name>
</gene>
<feature type="compositionally biased region" description="Acidic residues" evidence="1">
    <location>
        <begin position="25"/>
        <end position="41"/>
    </location>
</feature>
<feature type="compositionally biased region" description="Basic and acidic residues" evidence="1">
    <location>
        <begin position="76"/>
        <end position="118"/>
    </location>
</feature>
<accession>A0AAP8MX36</accession>
<dbReference type="Proteomes" id="UP000235611">
    <property type="component" value="Unassembled WGS sequence"/>
</dbReference>
<evidence type="ECO:0000313" key="2">
    <source>
        <dbReference type="EMBL" id="PMP10219.1"/>
    </source>
</evidence>
<dbReference type="EMBL" id="MDBO01000075">
    <property type="protein sequence ID" value="PMP10219.1"/>
    <property type="molecule type" value="Genomic_DNA"/>
</dbReference>